<protein>
    <recommendedName>
        <fullName evidence="4">P-loop containing nucleoside triphosphate hydrolase protein</fullName>
    </recommendedName>
</protein>
<gene>
    <name evidence="2" type="ORF">BU26DRAFT_66689</name>
</gene>
<dbReference type="PANTHER" id="PTHR36978:SF4">
    <property type="entry name" value="P-LOOP CONTAINING NUCLEOSIDE TRIPHOSPHATE HYDROLASE PROTEIN"/>
    <property type="match status" value="1"/>
</dbReference>
<dbReference type="InterPro" id="IPR027417">
    <property type="entry name" value="P-loop_NTPase"/>
</dbReference>
<dbReference type="GeneID" id="54589510"/>
<keyword evidence="1" id="KW-0812">Transmembrane</keyword>
<dbReference type="PANTHER" id="PTHR36978">
    <property type="entry name" value="P-LOOP CONTAINING NUCLEOTIDE TRIPHOSPHATE HYDROLASE"/>
    <property type="match status" value="1"/>
</dbReference>
<dbReference type="SUPFAM" id="SSF52540">
    <property type="entry name" value="P-loop containing nucleoside triphosphate hydrolases"/>
    <property type="match status" value="1"/>
</dbReference>
<dbReference type="RefSeq" id="XP_033680282.1">
    <property type="nucleotide sequence ID" value="XM_033836180.1"/>
</dbReference>
<evidence type="ECO:0000313" key="3">
    <source>
        <dbReference type="Proteomes" id="UP000800094"/>
    </source>
</evidence>
<name>A0A6A6I5F7_9PLEO</name>
<organism evidence="2 3">
    <name type="scientific">Trematosphaeria pertusa</name>
    <dbReference type="NCBI Taxonomy" id="390896"/>
    <lineage>
        <taxon>Eukaryota</taxon>
        <taxon>Fungi</taxon>
        <taxon>Dikarya</taxon>
        <taxon>Ascomycota</taxon>
        <taxon>Pezizomycotina</taxon>
        <taxon>Dothideomycetes</taxon>
        <taxon>Pleosporomycetidae</taxon>
        <taxon>Pleosporales</taxon>
        <taxon>Massarineae</taxon>
        <taxon>Trematosphaeriaceae</taxon>
        <taxon>Trematosphaeria</taxon>
    </lineage>
</organism>
<proteinExistence type="predicted"/>
<dbReference type="InterPro" id="IPR040632">
    <property type="entry name" value="Sulfotransfer_4"/>
</dbReference>
<dbReference type="Gene3D" id="3.40.50.300">
    <property type="entry name" value="P-loop containing nucleotide triphosphate hydrolases"/>
    <property type="match status" value="1"/>
</dbReference>
<evidence type="ECO:0000313" key="2">
    <source>
        <dbReference type="EMBL" id="KAF2245278.1"/>
    </source>
</evidence>
<accession>A0A6A6I5F7</accession>
<keyword evidence="1" id="KW-0472">Membrane</keyword>
<dbReference type="EMBL" id="ML987200">
    <property type="protein sequence ID" value="KAF2245278.1"/>
    <property type="molecule type" value="Genomic_DNA"/>
</dbReference>
<dbReference type="Pfam" id="PF17784">
    <property type="entry name" value="Sulfotransfer_4"/>
    <property type="match status" value="1"/>
</dbReference>
<sequence>MANARLIDADDRKRKIPMRVLVLGMCRTGTSSIAEALTKLGYNPHHMTSVMADRSQIPLWHEAANVTFLPDSERPTHLRGLPPYGRAEFDKLLGDYDAVTDLPSALFWKQLIEAYPDAKVVLTNRKYEDWERSMNTSIWMMLQWKLTTFIRTFNLTPMAPMVRMVHTFFKVHNGNHYKPPESKAAYERHYDNIRNFVPKERLLEFGPQFTWEPLCEFLEHKVPEEPYPRLNDSKMMRVRLDDGYKMMSMFVLLKVVLPGAAVAGLAAASYLCRDSIWDYVMKFRRG</sequence>
<feature type="transmembrane region" description="Helical" evidence="1">
    <location>
        <begin position="246"/>
        <end position="271"/>
    </location>
</feature>
<reference evidence="2" key="1">
    <citation type="journal article" date="2020" name="Stud. Mycol.">
        <title>101 Dothideomycetes genomes: a test case for predicting lifestyles and emergence of pathogens.</title>
        <authorList>
            <person name="Haridas S."/>
            <person name="Albert R."/>
            <person name="Binder M."/>
            <person name="Bloem J."/>
            <person name="Labutti K."/>
            <person name="Salamov A."/>
            <person name="Andreopoulos B."/>
            <person name="Baker S."/>
            <person name="Barry K."/>
            <person name="Bills G."/>
            <person name="Bluhm B."/>
            <person name="Cannon C."/>
            <person name="Castanera R."/>
            <person name="Culley D."/>
            <person name="Daum C."/>
            <person name="Ezra D."/>
            <person name="Gonzalez J."/>
            <person name="Henrissat B."/>
            <person name="Kuo A."/>
            <person name="Liang C."/>
            <person name="Lipzen A."/>
            <person name="Lutzoni F."/>
            <person name="Magnuson J."/>
            <person name="Mondo S."/>
            <person name="Nolan M."/>
            <person name="Ohm R."/>
            <person name="Pangilinan J."/>
            <person name="Park H.-J."/>
            <person name="Ramirez L."/>
            <person name="Alfaro M."/>
            <person name="Sun H."/>
            <person name="Tritt A."/>
            <person name="Yoshinaga Y."/>
            <person name="Zwiers L.-H."/>
            <person name="Turgeon B."/>
            <person name="Goodwin S."/>
            <person name="Spatafora J."/>
            <person name="Crous P."/>
            <person name="Grigoriev I."/>
        </authorList>
    </citation>
    <scope>NUCLEOTIDE SEQUENCE</scope>
    <source>
        <strain evidence="2">CBS 122368</strain>
    </source>
</reference>
<keyword evidence="1" id="KW-1133">Transmembrane helix</keyword>
<dbReference type="Proteomes" id="UP000800094">
    <property type="component" value="Unassembled WGS sequence"/>
</dbReference>
<dbReference type="AlphaFoldDB" id="A0A6A6I5F7"/>
<evidence type="ECO:0000256" key="1">
    <source>
        <dbReference type="SAM" id="Phobius"/>
    </source>
</evidence>
<keyword evidence="3" id="KW-1185">Reference proteome</keyword>
<evidence type="ECO:0008006" key="4">
    <source>
        <dbReference type="Google" id="ProtNLM"/>
    </source>
</evidence>
<dbReference type="OrthoDB" id="408152at2759"/>